<dbReference type="AlphaFoldDB" id="A0AAW0JME1"/>
<comment type="catalytic activity">
    <reaction evidence="10">
        <text>L-threonyl-[protein] + ATP = O-phospho-L-threonyl-[protein] + ADP + H(+)</text>
        <dbReference type="Rhea" id="RHEA:46608"/>
        <dbReference type="Rhea" id="RHEA-COMP:11060"/>
        <dbReference type="Rhea" id="RHEA-COMP:11605"/>
        <dbReference type="ChEBI" id="CHEBI:15378"/>
        <dbReference type="ChEBI" id="CHEBI:30013"/>
        <dbReference type="ChEBI" id="CHEBI:30616"/>
        <dbReference type="ChEBI" id="CHEBI:61977"/>
        <dbReference type="ChEBI" id="CHEBI:456216"/>
        <dbReference type="EC" id="2.7.12.2"/>
    </reaction>
</comment>
<keyword evidence="2" id="KW-0808">Transferase</keyword>
<dbReference type="GO" id="GO:0043410">
    <property type="term" value="P:positive regulation of MAPK cascade"/>
    <property type="evidence" value="ECO:0007669"/>
    <property type="project" value="UniProtKB-ARBA"/>
</dbReference>
<feature type="non-terminal residue" evidence="12">
    <location>
        <position position="113"/>
    </location>
</feature>
<keyword evidence="4" id="KW-0418">Kinase</keyword>
<keyword evidence="6" id="KW-0829">Tyrosine-protein kinase</keyword>
<dbReference type="EC" id="2.7.12.2" evidence="8"/>
<keyword evidence="1" id="KW-0723">Serine/threonine-protein kinase</keyword>
<evidence type="ECO:0000256" key="4">
    <source>
        <dbReference type="ARBA" id="ARBA00022777"/>
    </source>
</evidence>
<evidence type="ECO:0000313" key="13">
    <source>
        <dbReference type="Proteomes" id="UP001488838"/>
    </source>
</evidence>
<keyword evidence="13" id="KW-1185">Reference proteome</keyword>
<accession>A0AAW0JME1</accession>
<gene>
    <name evidence="12" type="ORF">U0070_026667</name>
</gene>
<dbReference type="GO" id="GO:0004674">
    <property type="term" value="F:protein serine/threonine kinase activity"/>
    <property type="evidence" value="ECO:0007669"/>
    <property type="project" value="UniProtKB-KW"/>
</dbReference>
<dbReference type="Gene3D" id="3.30.200.20">
    <property type="entry name" value="Phosphorylase Kinase, domain 1"/>
    <property type="match status" value="1"/>
</dbReference>
<reference evidence="12 13" key="1">
    <citation type="journal article" date="2023" name="bioRxiv">
        <title>Conserved and derived expression patterns and positive selection on dental genes reveal complex evolutionary context of ever-growing rodent molars.</title>
        <authorList>
            <person name="Calamari Z.T."/>
            <person name="Song A."/>
            <person name="Cohen E."/>
            <person name="Akter M."/>
            <person name="Roy R.D."/>
            <person name="Hallikas O."/>
            <person name="Christensen M.M."/>
            <person name="Li P."/>
            <person name="Marangoni P."/>
            <person name="Jernvall J."/>
            <person name="Klein O.D."/>
        </authorList>
    </citation>
    <scope>NUCLEOTIDE SEQUENCE [LARGE SCALE GENOMIC DNA]</scope>
    <source>
        <strain evidence="12">V071</strain>
    </source>
</reference>
<evidence type="ECO:0000256" key="5">
    <source>
        <dbReference type="ARBA" id="ARBA00022840"/>
    </source>
</evidence>
<dbReference type="GO" id="GO:0005524">
    <property type="term" value="F:ATP binding"/>
    <property type="evidence" value="ECO:0007669"/>
    <property type="project" value="UniProtKB-KW"/>
</dbReference>
<evidence type="ECO:0000256" key="11">
    <source>
        <dbReference type="ARBA" id="ARBA00051693"/>
    </source>
</evidence>
<comment type="similarity">
    <text evidence="7">Belongs to the protein kinase superfamily. STE Ser/Thr protein kinase family. MAP kinase kinase subfamily.</text>
</comment>
<protein>
    <recommendedName>
        <fullName evidence="8">mitogen-activated protein kinase kinase</fullName>
        <ecNumber evidence="8">2.7.12.2</ecNumber>
    </recommendedName>
</protein>
<name>A0AAW0JME1_MYOGA</name>
<evidence type="ECO:0000256" key="10">
    <source>
        <dbReference type="ARBA" id="ARBA00049299"/>
    </source>
</evidence>
<evidence type="ECO:0000256" key="1">
    <source>
        <dbReference type="ARBA" id="ARBA00022527"/>
    </source>
</evidence>
<evidence type="ECO:0000256" key="2">
    <source>
        <dbReference type="ARBA" id="ARBA00022679"/>
    </source>
</evidence>
<evidence type="ECO:0000256" key="9">
    <source>
        <dbReference type="ARBA" id="ARBA00049014"/>
    </source>
</evidence>
<comment type="caution">
    <text evidence="12">The sequence shown here is derived from an EMBL/GenBank/DDBJ whole genome shotgun (WGS) entry which is preliminary data.</text>
</comment>
<evidence type="ECO:0000256" key="6">
    <source>
        <dbReference type="ARBA" id="ARBA00023137"/>
    </source>
</evidence>
<evidence type="ECO:0000256" key="3">
    <source>
        <dbReference type="ARBA" id="ARBA00022741"/>
    </source>
</evidence>
<evidence type="ECO:0000313" key="12">
    <source>
        <dbReference type="EMBL" id="KAK7827461.1"/>
    </source>
</evidence>
<dbReference type="InterPro" id="IPR011009">
    <property type="entry name" value="Kinase-like_dom_sf"/>
</dbReference>
<evidence type="ECO:0000256" key="8">
    <source>
        <dbReference type="ARBA" id="ARBA00038999"/>
    </source>
</evidence>
<keyword evidence="5" id="KW-0067">ATP-binding</keyword>
<proteinExistence type="inferred from homology"/>
<dbReference type="FunFam" id="3.30.200.20:FF:000040">
    <property type="entry name" value="Dual specificity mitogen-activated protein kinase kinase"/>
    <property type="match status" value="1"/>
</dbReference>
<organism evidence="12 13">
    <name type="scientific">Myodes glareolus</name>
    <name type="common">Bank vole</name>
    <name type="synonym">Clethrionomys glareolus</name>
    <dbReference type="NCBI Taxonomy" id="447135"/>
    <lineage>
        <taxon>Eukaryota</taxon>
        <taxon>Metazoa</taxon>
        <taxon>Chordata</taxon>
        <taxon>Craniata</taxon>
        <taxon>Vertebrata</taxon>
        <taxon>Euteleostomi</taxon>
        <taxon>Mammalia</taxon>
        <taxon>Eutheria</taxon>
        <taxon>Euarchontoglires</taxon>
        <taxon>Glires</taxon>
        <taxon>Rodentia</taxon>
        <taxon>Myomorpha</taxon>
        <taxon>Muroidea</taxon>
        <taxon>Cricetidae</taxon>
        <taxon>Arvicolinae</taxon>
        <taxon>Myodes</taxon>
    </lineage>
</organism>
<dbReference type="PANTHER" id="PTHR48013">
    <property type="entry name" value="DUAL SPECIFICITY MITOGEN-ACTIVATED PROTEIN KINASE KINASE 5-RELATED"/>
    <property type="match status" value="1"/>
</dbReference>
<dbReference type="PANTHER" id="PTHR48013:SF15">
    <property type="entry name" value="DUAL SPECIFICITY MITOGEN-ACTIVATED PROTEIN KINASE KINASE 4"/>
    <property type="match status" value="1"/>
</dbReference>
<sequence>MLLKLLGILGNAASNLFHTLFFNCYRRFLAFGVLELVILRYSKFWKPLYQLEDMIGERLRTHSIESSGKLKISPEQHWDFTAEDLKDLGEIGRGAYGSVNKMVHKPSGQIMAV</sequence>
<dbReference type="GO" id="GO:0004713">
    <property type="term" value="F:protein tyrosine kinase activity"/>
    <property type="evidence" value="ECO:0007669"/>
    <property type="project" value="UniProtKB-KW"/>
</dbReference>
<dbReference type="Proteomes" id="UP001488838">
    <property type="component" value="Unassembled WGS sequence"/>
</dbReference>
<keyword evidence="3" id="KW-0547">Nucleotide-binding</keyword>
<dbReference type="GO" id="GO:0008545">
    <property type="term" value="F:JUN kinase kinase activity"/>
    <property type="evidence" value="ECO:0007669"/>
    <property type="project" value="TreeGrafter"/>
</dbReference>
<evidence type="ECO:0000256" key="7">
    <source>
        <dbReference type="ARBA" id="ARBA00038035"/>
    </source>
</evidence>
<comment type="catalytic activity">
    <reaction evidence="11">
        <text>L-tyrosyl-[protein] + ATP = O-phospho-L-tyrosyl-[protein] + ADP + H(+)</text>
        <dbReference type="Rhea" id="RHEA:10596"/>
        <dbReference type="Rhea" id="RHEA-COMP:10136"/>
        <dbReference type="Rhea" id="RHEA-COMP:20101"/>
        <dbReference type="ChEBI" id="CHEBI:15378"/>
        <dbReference type="ChEBI" id="CHEBI:30616"/>
        <dbReference type="ChEBI" id="CHEBI:46858"/>
        <dbReference type="ChEBI" id="CHEBI:61978"/>
        <dbReference type="ChEBI" id="CHEBI:456216"/>
        <dbReference type="EC" id="2.7.12.2"/>
    </reaction>
</comment>
<comment type="catalytic activity">
    <reaction evidence="9">
        <text>L-seryl-[protein] + ATP = O-phospho-L-seryl-[protein] + ADP + H(+)</text>
        <dbReference type="Rhea" id="RHEA:17989"/>
        <dbReference type="Rhea" id="RHEA-COMP:9863"/>
        <dbReference type="Rhea" id="RHEA-COMP:11604"/>
        <dbReference type="ChEBI" id="CHEBI:15378"/>
        <dbReference type="ChEBI" id="CHEBI:29999"/>
        <dbReference type="ChEBI" id="CHEBI:30616"/>
        <dbReference type="ChEBI" id="CHEBI:83421"/>
        <dbReference type="ChEBI" id="CHEBI:456216"/>
        <dbReference type="EC" id="2.7.12.2"/>
    </reaction>
</comment>
<dbReference type="EMBL" id="JBBHLL010000030">
    <property type="protein sequence ID" value="KAK7827461.1"/>
    <property type="molecule type" value="Genomic_DNA"/>
</dbReference>
<dbReference type="SUPFAM" id="SSF56112">
    <property type="entry name" value="Protein kinase-like (PK-like)"/>
    <property type="match status" value="1"/>
</dbReference>